<keyword evidence="1" id="KW-0966">Cell projection</keyword>
<dbReference type="Proteomes" id="UP000061660">
    <property type="component" value="Chromosome"/>
</dbReference>
<dbReference type="Pfam" id="PF06289">
    <property type="entry name" value="FlbD"/>
    <property type="match status" value="1"/>
</dbReference>
<gene>
    <name evidence="1" type="ORF">IJ22_12650</name>
</gene>
<protein>
    <submittedName>
        <fullName evidence="1">Flagellar protein FlbD</fullName>
    </submittedName>
</protein>
<dbReference type="OrthoDB" id="9799862at2"/>
<proteinExistence type="predicted"/>
<dbReference type="EMBL" id="CP013652">
    <property type="protein sequence ID" value="ALS21641.1"/>
    <property type="molecule type" value="Genomic_DNA"/>
</dbReference>
<dbReference type="PANTHER" id="PTHR39185:SF1">
    <property type="entry name" value="SWARMING MOTILITY PROTEIN SWRD"/>
    <property type="match status" value="1"/>
</dbReference>
<evidence type="ECO:0000313" key="2">
    <source>
        <dbReference type="Proteomes" id="UP000061660"/>
    </source>
</evidence>
<dbReference type="PATRIC" id="fig|162209.4.peg.1343"/>
<dbReference type="RefSeq" id="WP_062407968.1">
    <property type="nucleotide sequence ID" value="NZ_BJCS01000003.1"/>
</dbReference>
<dbReference type="AlphaFoldDB" id="A0A0U2U5D9"/>
<sequence length="73" mass="8036">MIRLTRLNGKQITINALLIETIEETPDTMITLVTGKKIMVLEKVDDTVAMVQRFLQSVGLVGSMIKSLDSEGS</sequence>
<dbReference type="PANTHER" id="PTHR39185">
    <property type="entry name" value="SWARMING MOTILITY PROTEIN SWRD"/>
    <property type="match status" value="1"/>
</dbReference>
<reference evidence="1 2" key="2">
    <citation type="journal article" date="2016" name="Genome Announc.">
        <title>Complete Genome Sequences of Two Interactive Moderate Thermophiles, Paenibacillus napthalenovorans 32O-Y and Paenibacillus sp. 32O-W.</title>
        <authorList>
            <person name="Butler R.R.III."/>
            <person name="Wang J."/>
            <person name="Stark B.C."/>
            <person name="Pombert J.F."/>
        </authorList>
    </citation>
    <scope>NUCLEOTIDE SEQUENCE [LARGE SCALE GENOMIC DNA]</scope>
    <source>
        <strain evidence="1 2">32O-Y</strain>
    </source>
</reference>
<accession>A0A0U2U5D9</accession>
<name>A0A0U2U5D9_9BACL</name>
<keyword evidence="1" id="KW-0969">Cilium</keyword>
<keyword evidence="2" id="KW-1185">Reference proteome</keyword>
<reference evidence="2" key="1">
    <citation type="submission" date="2015-12" db="EMBL/GenBank/DDBJ databases">
        <title>Complete genome sequences of two moderately thermophilic Paenibacillus species.</title>
        <authorList>
            <person name="Butler R.III."/>
            <person name="Wang J."/>
            <person name="Stark B.C."/>
            <person name="Pombert J.-F."/>
        </authorList>
    </citation>
    <scope>NUCLEOTIDE SEQUENCE [LARGE SCALE GENOMIC DNA]</scope>
    <source>
        <strain evidence="2">32O-Y</strain>
    </source>
</reference>
<organism evidence="1 2">
    <name type="scientific">Paenibacillus naphthalenovorans</name>
    <dbReference type="NCBI Taxonomy" id="162209"/>
    <lineage>
        <taxon>Bacteria</taxon>
        <taxon>Bacillati</taxon>
        <taxon>Bacillota</taxon>
        <taxon>Bacilli</taxon>
        <taxon>Bacillales</taxon>
        <taxon>Paenibacillaceae</taxon>
        <taxon>Paenibacillus</taxon>
    </lineage>
</organism>
<keyword evidence="1" id="KW-0282">Flagellum</keyword>
<evidence type="ECO:0000313" key="1">
    <source>
        <dbReference type="EMBL" id="ALS21641.1"/>
    </source>
</evidence>
<dbReference type="STRING" id="162209.IJ22_12650"/>
<dbReference type="KEGG" id="pnp:IJ22_12650"/>
<dbReference type="InterPro" id="IPR009384">
    <property type="entry name" value="SwrD-like"/>
</dbReference>